<dbReference type="PATRIC" id="fig|1422.18.peg.2953"/>
<keyword evidence="1" id="KW-1133">Transmembrane helix</keyword>
<reference evidence="2 3" key="1">
    <citation type="submission" date="2016-01" db="EMBL/GenBank/DDBJ databases">
        <title>Draft Genome Sequences of Seven Thermophilic Sporeformers Isolated from Foods.</title>
        <authorList>
            <person name="Berendsen E.M."/>
            <person name="Wells-Bennik M.H."/>
            <person name="Krawcyk A.O."/>
            <person name="De Jong A."/>
            <person name="Holsappel S."/>
            <person name="Eijlander R.T."/>
            <person name="Kuipers O.P."/>
        </authorList>
    </citation>
    <scope>NUCLEOTIDE SEQUENCE [LARGE SCALE GENOMIC DNA]</scope>
    <source>
        <strain evidence="2 3">B4109</strain>
    </source>
</reference>
<dbReference type="AlphaFoldDB" id="A0A150MSK6"/>
<organism evidence="2 3">
    <name type="scientific">Geobacillus stearothermophilus</name>
    <name type="common">Bacillus stearothermophilus</name>
    <dbReference type="NCBI Taxonomy" id="1422"/>
    <lineage>
        <taxon>Bacteria</taxon>
        <taxon>Bacillati</taxon>
        <taxon>Bacillota</taxon>
        <taxon>Bacilli</taxon>
        <taxon>Bacillales</taxon>
        <taxon>Anoxybacillaceae</taxon>
        <taxon>Geobacillus</taxon>
    </lineage>
</organism>
<keyword evidence="1" id="KW-0472">Membrane</keyword>
<evidence type="ECO:0000256" key="1">
    <source>
        <dbReference type="SAM" id="Phobius"/>
    </source>
</evidence>
<evidence type="ECO:0000313" key="3">
    <source>
        <dbReference type="Proteomes" id="UP000075424"/>
    </source>
</evidence>
<sequence>MAFASANAAEVFFDACVLFSFQGAFNLVLCTFIIIITVQFAVNMFFMDSDVY</sequence>
<gene>
    <name evidence="2" type="ORF">B4109_0009</name>
</gene>
<dbReference type="EMBL" id="LQYV01000048">
    <property type="protein sequence ID" value="KYD27457.1"/>
    <property type="molecule type" value="Genomic_DNA"/>
</dbReference>
<feature type="transmembrane region" description="Helical" evidence="1">
    <location>
        <begin position="24"/>
        <end position="46"/>
    </location>
</feature>
<dbReference type="Proteomes" id="UP000075424">
    <property type="component" value="Unassembled WGS sequence"/>
</dbReference>
<proteinExistence type="predicted"/>
<keyword evidence="1" id="KW-0812">Transmembrane</keyword>
<comment type="caution">
    <text evidence="2">The sequence shown here is derived from an EMBL/GenBank/DDBJ whole genome shotgun (WGS) entry which is preliminary data.</text>
</comment>
<evidence type="ECO:0000313" key="2">
    <source>
        <dbReference type="EMBL" id="KYD27457.1"/>
    </source>
</evidence>
<accession>A0A150MSK6</accession>
<name>A0A150MSK6_GEOSE</name>
<protein>
    <submittedName>
        <fullName evidence="2">Uncharacterized protein</fullName>
    </submittedName>
</protein>